<dbReference type="AlphaFoldDB" id="A0A5A5RPW9"/>
<protein>
    <submittedName>
        <fullName evidence="2">Uncharacterized protein</fullName>
    </submittedName>
</protein>
<comment type="caution">
    <text evidence="2">The sequence shown here is derived from an EMBL/GenBank/DDBJ whole genome shotgun (WGS) entry which is preliminary data.</text>
</comment>
<evidence type="ECO:0000313" key="2">
    <source>
        <dbReference type="EMBL" id="GCA78613.1"/>
    </source>
</evidence>
<sequence length="296" mass="35464">MVLLVKGTLVFFEVKRIMDNPFNDIKELYQQEQHRRKQEEEKIKRDHEKQRAEETKKIAEKTSQRFSQFRQTVNDLSPMIDKVLCQFGDQVWGFTTKTDYKYEKRWYGSKQVPYKYEIKNYVIKDWEYIDTDLIYIIVGEKNYITGENYHYYGEKTGKKCLPYSTRKSDAAYKGWYFSQPNIIDIDGNTDRYSTEIGRLYSHYYLYSYIFRNNEAYLVGFCQQFHEDVDVVKCTGLIVASAIAKQCGKEEVIRNDYVYETYYWGVEFKIQTEKLISADESSLIEALKELFKLRHQL</sequence>
<feature type="region of interest" description="Disordered" evidence="1">
    <location>
        <begin position="36"/>
        <end position="55"/>
    </location>
</feature>
<evidence type="ECO:0000256" key="1">
    <source>
        <dbReference type="SAM" id="MobiDB-lite"/>
    </source>
</evidence>
<gene>
    <name evidence="2" type="ORF">MiTs_00596</name>
</gene>
<evidence type="ECO:0000313" key="3">
    <source>
        <dbReference type="Proteomes" id="UP000324689"/>
    </source>
</evidence>
<dbReference type="RefSeq" id="WP_149973510.1">
    <property type="nucleotide sequence ID" value="NZ_BHVQ01000004.1"/>
</dbReference>
<dbReference type="Proteomes" id="UP000324689">
    <property type="component" value="Unassembled WGS sequence"/>
</dbReference>
<name>A0A5A5RPW9_MICAE</name>
<organism evidence="2 3">
    <name type="scientific">Microcystis aeruginosa NIES-2521</name>
    <dbReference type="NCBI Taxonomy" id="2303983"/>
    <lineage>
        <taxon>Bacteria</taxon>
        <taxon>Bacillati</taxon>
        <taxon>Cyanobacteriota</taxon>
        <taxon>Cyanophyceae</taxon>
        <taxon>Oscillatoriophycideae</taxon>
        <taxon>Chroococcales</taxon>
        <taxon>Microcystaceae</taxon>
        <taxon>Microcystis</taxon>
    </lineage>
</organism>
<reference evidence="2 3" key="1">
    <citation type="submission" date="2018-09" db="EMBL/GenBank/DDBJ databases">
        <title>Evolutionary history of phycoerythrin pigmentation in the water bloom-forming cyanobacterium Microcystis aeruginosa.</title>
        <authorList>
            <person name="Tanabe Y."/>
            <person name="Tanabe Y."/>
            <person name="Yamaguchi H."/>
        </authorList>
    </citation>
    <scope>NUCLEOTIDE SEQUENCE [LARGE SCALE GENOMIC DNA]</scope>
    <source>
        <strain evidence="2 3">NIES-2521</strain>
    </source>
</reference>
<accession>A0A5A5RPW9</accession>
<dbReference type="EMBL" id="BHVQ01000004">
    <property type="protein sequence ID" value="GCA78613.1"/>
    <property type="molecule type" value="Genomic_DNA"/>
</dbReference>
<proteinExistence type="predicted"/>